<evidence type="ECO:0000313" key="4">
    <source>
        <dbReference type="Proteomes" id="UP001500034"/>
    </source>
</evidence>
<dbReference type="PANTHER" id="PTHR42705">
    <property type="entry name" value="BIFUNCTIONAL NON-HOMOLOGOUS END JOINING PROTEIN LIGD"/>
    <property type="match status" value="1"/>
</dbReference>
<gene>
    <name evidence="3" type="ORF">GCM10022384_06520</name>
</gene>
<dbReference type="PANTHER" id="PTHR42705:SF3">
    <property type="entry name" value="ATP-DEPENDENT DNA LIGASE"/>
    <property type="match status" value="1"/>
</dbReference>
<evidence type="ECO:0000256" key="1">
    <source>
        <dbReference type="SAM" id="MobiDB-lite"/>
    </source>
</evidence>
<proteinExistence type="predicted"/>
<dbReference type="Proteomes" id="UP001500034">
    <property type="component" value="Unassembled WGS sequence"/>
</dbReference>
<dbReference type="SUPFAM" id="SSF56747">
    <property type="entry name" value="Prim-pol domain"/>
    <property type="match status" value="1"/>
</dbReference>
<comment type="caution">
    <text evidence="3">The sequence shown here is derived from an EMBL/GenBank/DDBJ whole genome shotgun (WGS) entry which is preliminary data.</text>
</comment>
<sequence length="533" mass="58199">MTAREEAAARVAAPATRARPYLIGVRHHSPALAVAVPRLLDAAAADVVCVELPADFQPWLPYLSDPRTTAPVALTGAYEDGRLRSYPLADFSPELAAIRWARERGAEVICADLPLTAPQWPAGADTWAGPAGPDEDDLWDRTVESSAPGSTPEAVRRAALEVGRVLRRHRQAHGGVAAVDLAREAHMRRAAVAAAKGRRVAAVIGAFHAPGLAGEEEPPPPAAPADGPTGGCAVVTSLVPYAFALLDPRSGYPAGVTGEWFYQKRAPKGMPDWIPTAHITFPSGRSADEMCPTEEAAVLWAAQYGTLTFHPWPVRRGDVDHPDELRIDLDPQPGTDYDDAARAARELRAVLEEFGGLHGWPKTSGGRGLHVFVPIEPRWTFTQVRRAAIAVGREMERRMPEQVTIRWWKEERGERIFIDYNQTSRDRTIASAYSVRPRPHAPVSAPLRWDEVGVAHPQDFDITTMPARFAELGDVHAGMDDEAYSLDALLELATKDEHDHGLGDLPYPPEYPKMPGEPSRVQPSRAKKPRPRG</sequence>
<feature type="region of interest" description="Disordered" evidence="1">
    <location>
        <begin position="497"/>
        <end position="533"/>
    </location>
</feature>
<dbReference type="InterPro" id="IPR052171">
    <property type="entry name" value="NHEJ_LigD"/>
</dbReference>
<dbReference type="Pfam" id="PF21686">
    <property type="entry name" value="LigD_Prim-Pol"/>
    <property type="match status" value="1"/>
</dbReference>
<evidence type="ECO:0000259" key="2">
    <source>
        <dbReference type="Pfam" id="PF21686"/>
    </source>
</evidence>
<dbReference type="EMBL" id="BAABCQ010000008">
    <property type="protein sequence ID" value="GAA3955968.1"/>
    <property type="molecule type" value="Genomic_DNA"/>
</dbReference>
<organism evidence="3 4">
    <name type="scientific">Streptomyces marokkonensis</name>
    <dbReference type="NCBI Taxonomy" id="324855"/>
    <lineage>
        <taxon>Bacteria</taxon>
        <taxon>Bacillati</taxon>
        <taxon>Actinomycetota</taxon>
        <taxon>Actinomycetes</taxon>
        <taxon>Kitasatosporales</taxon>
        <taxon>Streptomycetaceae</taxon>
        <taxon>Streptomyces</taxon>
    </lineage>
</organism>
<evidence type="ECO:0000313" key="3">
    <source>
        <dbReference type="EMBL" id="GAA3955968.1"/>
    </source>
</evidence>
<accession>A0ABP7NX51</accession>
<name>A0ABP7NX51_9ACTN</name>
<keyword evidence="4" id="KW-1185">Reference proteome</keyword>
<feature type="domain" description="DNA ligase D polymerase" evidence="2">
    <location>
        <begin position="252"/>
        <end position="475"/>
    </location>
</feature>
<reference evidence="4" key="1">
    <citation type="journal article" date="2019" name="Int. J. Syst. Evol. Microbiol.">
        <title>The Global Catalogue of Microorganisms (GCM) 10K type strain sequencing project: providing services to taxonomists for standard genome sequencing and annotation.</title>
        <authorList>
            <consortium name="The Broad Institute Genomics Platform"/>
            <consortium name="The Broad Institute Genome Sequencing Center for Infectious Disease"/>
            <person name="Wu L."/>
            <person name="Ma J."/>
        </authorList>
    </citation>
    <scope>NUCLEOTIDE SEQUENCE [LARGE SCALE GENOMIC DNA]</scope>
    <source>
        <strain evidence="4">JCM 17027</strain>
    </source>
</reference>
<protein>
    <recommendedName>
        <fullName evidence="2">DNA ligase D polymerase domain-containing protein</fullName>
    </recommendedName>
</protein>
<dbReference type="Gene3D" id="3.90.920.10">
    <property type="entry name" value="DNA primase, PRIM domain"/>
    <property type="match status" value="1"/>
</dbReference>
<dbReference type="InterPro" id="IPR014145">
    <property type="entry name" value="LigD_pol_dom"/>
</dbReference>